<accession>A0AAU7Q0Y3</accession>
<dbReference type="InterPro" id="IPR025668">
    <property type="entry name" value="Tnp_DDE_dom"/>
</dbReference>
<dbReference type="EMBL" id="CP157942">
    <property type="protein sequence ID" value="XBS66572.1"/>
    <property type="molecule type" value="Genomic_DNA"/>
</dbReference>
<organism evidence="2">
    <name type="scientific">Wolbachia endosymbiont of Armadillidium arcangelii</name>
    <dbReference type="NCBI Taxonomy" id="3158571"/>
    <lineage>
        <taxon>Bacteria</taxon>
        <taxon>Pseudomonadati</taxon>
        <taxon>Pseudomonadota</taxon>
        <taxon>Alphaproteobacteria</taxon>
        <taxon>Rickettsiales</taxon>
        <taxon>Anaplasmataceae</taxon>
        <taxon>Wolbachieae</taxon>
        <taxon>Wolbachia</taxon>
    </lineage>
</organism>
<name>A0AAU7Q0Y3_9RICK</name>
<protein>
    <submittedName>
        <fullName evidence="2">Transposase</fullName>
    </submittedName>
</protein>
<gene>
    <name evidence="2" type="ORF">ABLO99_04735</name>
</gene>
<dbReference type="RefSeq" id="WP_238580381.1">
    <property type="nucleotide sequence ID" value="NZ_CP157942.1"/>
</dbReference>
<dbReference type="Pfam" id="PF13737">
    <property type="entry name" value="DDE_Tnp_1_5"/>
    <property type="match status" value="1"/>
</dbReference>
<reference evidence="2" key="1">
    <citation type="submission" date="2024-06" db="EMBL/GenBank/DDBJ databases">
        <authorList>
            <person name="Dussert Y."/>
            <person name="Peccoud J."/>
            <person name="Pigeault R."/>
        </authorList>
    </citation>
    <scope>NUCLEOTIDE SEQUENCE</scope>
    <source>
        <strain evidence="2">WArc</strain>
    </source>
</reference>
<proteinExistence type="predicted"/>
<dbReference type="AlphaFoldDB" id="A0AAU7Q0Y3"/>
<feature type="domain" description="Transposase DDE" evidence="1">
    <location>
        <begin position="6"/>
        <end position="91"/>
    </location>
</feature>
<evidence type="ECO:0000313" key="2">
    <source>
        <dbReference type="EMBL" id="XBS66572.1"/>
    </source>
</evidence>
<evidence type="ECO:0000259" key="1">
    <source>
        <dbReference type="Pfam" id="PF13737"/>
    </source>
</evidence>
<sequence>MVPKWQNVYSDKVVILIHIVVHFFRIGLRQAVGFVKGCIKQMGKYFKVISYTQASRRFKKLNLKIDDHRINKCDWKSIEIAIDSTRVSIYNNNGGHSKLNIRERKYNGYRKLYVVLNTNDKKAISILVVLL</sequence>